<dbReference type="SUPFAM" id="SSF53756">
    <property type="entry name" value="UDP-Glycosyltransferase/glycogen phosphorylase"/>
    <property type="match status" value="1"/>
</dbReference>
<name>A0A1E8B425_BACMY</name>
<dbReference type="PANTHER" id="PTHR12526:SF630">
    <property type="entry name" value="GLYCOSYLTRANSFERASE"/>
    <property type="match status" value="1"/>
</dbReference>
<dbReference type="Gene3D" id="3.40.50.2000">
    <property type="entry name" value="Glycogen Phosphorylase B"/>
    <property type="match status" value="2"/>
</dbReference>
<dbReference type="AlphaFoldDB" id="A0A1E8B425"/>
<keyword evidence="2" id="KW-0808">Transferase</keyword>
<dbReference type="PANTHER" id="PTHR12526">
    <property type="entry name" value="GLYCOSYLTRANSFERASE"/>
    <property type="match status" value="1"/>
</dbReference>
<protein>
    <submittedName>
        <fullName evidence="2">Glycosyl transferase</fullName>
    </submittedName>
</protein>
<accession>A0A1E8B425</accession>
<proteinExistence type="predicted"/>
<feature type="domain" description="Glycosyl transferase family 1" evidence="1">
    <location>
        <begin position="219"/>
        <end position="377"/>
    </location>
</feature>
<reference evidence="2 3" key="1">
    <citation type="submission" date="2016-05" db="EMBL/GenBank/DDBJ databases">
        <title>Bacillus thuringiensis and Bacillus weihenstephanensis as novel biocontrol agents of wilt causing Verticillium species.</title>
        <authorList>
            <person name="Hollensteiner J."/>
            <person name="Wemheuer F."/>
            <person name="Harting R."/>
            <person name="Kolarzyk A."/>
            <person name="Diaz-Valerio S."/>
            <person name="Poehlein A."/>
            <person name="Brzuszkiewicz E."/>
            <person name="Nesemann K."/>
            <person name="Braus-Stromeyer S."/>
            <person name="Braus G."/>
            <person name="Daniel R."/>
            <person name="Liesegang H."/>
        </authorList>
    </citation>
    <scope>NUCLEOTIDE SEQUENCE [LARGE SCALE GENOMIC DNA]</scope>
    <source>
        <strain evidence="2 3">GOE8</strain>
    </source>
</reference>
<dbReference type="Pfam" id="PF00534">
    <property type="entry name" value="Glycos_transf_1"/>
    <property type="match status" value="1"/>
</dbReference>
<dbReference type="GO" id="GO:0016757">
    <property type="term" value="F:glycosyltransferase activity"/>
    <property type="evidence" value="ECO:0007669"/>
    <property type="project" value="InterPro"/>
</dbReference>
<dbReference type="InterPro" id="IPR001296">
    <property type="entry name" value="Glyco_trans_1"/>
</dbReference>
<dbReference type="CDD" id="cd03811">
    <property type="entry name" value="GT4_GT28_WabH-like"/>
    <property type="match status" value="1"/>
</dbReference>
<sequence length="396" mass="45974">MKKNLLFIMPSLSAGGGEKSLVNLLSNIDYHLYNVDLFLFHHEGLFMEFVPKEVSILTIPERYRIFTLPLFQSIKELVIKKEISLAYNRMLFSIKNLIVENISRKEQYNWKHISNSFNILEKQYDVAIGFLEKTSTYFCVDKVKAHKKIGWVHIDYNELGMDPNFDALYFRKLDNIVTVSEECANILTSIFPNKKDEIRVIHNIVSPTTIREMVNIEKNDVYNREDNKFIILSIGRLHYQKGFEMAIESCKELIDKGYKVEWNIIGEGEERVKLERLIKVNRLEKNVKLLGLKSNPYPYIKQADIYVQTSRFEGKSIAIDEAKILNKPILVTDFSTAKDQIENGINGLIVGGNSKNITEGIEKLIQDIELKDKLVNNLSQEKLGTEEEIYKLYEIF</sequence>
<dbReference type="Proteomes" id="UP000175706">
    <property type="component" value="Unassembled WGS sequence"/>
</dbReference>
<gene>
    <name evidence="2" type="ORF">BWGOE8_37170</name>
</gene>
<dbReference type="PATRIC" id="fig|86662.25.peg.3813"/>
<organism evidence="2 3">
    <name type="scientific">Bacillus mycoides</name>
    <dbReference type="NCBI Taxonomy" id="1405"/>
    <lineage>
        <taxon>Bacteria</taxon>
        <taxon>Bacillati</taxon>
        <taxon>Bacillota</taxon>
        <taxon>Bacilli</taxon>
        <taxon>Bacillales</taxon>
        <taxon>Bacillaceae</taxon>
        <taxon>Bacillus</taxon>
        <taxon>Bacillus cereus group</taxon>
    </lineage>
</organism>
<evidence type="ECO:0000313" key="3">
    <source>
        <dbReference type="Proteomes" id="UP000175706"/>
    </source>
</evidence>
<dbReference type="EMBL" id="LXLT01000056">
    <property type="protein sequence ID" value="OFD75068.1"/>
    <property type="molecule type" value="Genomic_DNA"/>
</dbReference>
<dbReference type="RefSeq" id="WP_070144448.1">
    <property type="nucleotide sequence ID" value="NZ_LXLT01000056.1"/>
</dbReference>
<comment type="caution">
    <text evidence="2">The sequence shown here is derived from an EMBL/GenBank/DDBJ whole genome shotgun (WGS) entry which is preliminary data.</text>
</comment>
<evidence type="ECO:0000313" key="2">
    <source>
        <dbReference type="EMBL" id="OFD75068.1"/>
    </source>
</evidence>
<evidence type="ECO:0000259" key="1">
    <source>
        <dbReference type="Pfam" id="PF00534"/>
    </source>
</evidence>